<dbReference type="EnsemblMetazoa" id="XM_050642025.1">
    <property type="protein sequence ID" value="XP_050497982.1"/>
    <property type="gene ID" value="LOC114327602"/>
</dbReference>
<feature type="compositionally biased region" description="Low complexity" evidence="1">
    <location>
        <begin position="241"/>
        <end position="250"/>
    </location>
</feature>
<feature type="compositionally biased region" description="Pro residues" evidence="1">
    <location>
        <begin position="114"/>
        <end position="127"/>
    </location>
</feature>
<organism evidence="2 3">
    <name type="scientific">Diabrotica virgifera virgifera</name>
    <name type="common">western corn rootworm</name>
    <dbReference type="NCBI Taxonomy" id="50390"/>
    <lineage>
        <taxon>Eukaryota</taxon>
        <taxon>Metazoa</taxon>
        <taxon>Ecdysozoa</taxon>
        <taxon>Arthropoda</taxon>
        <taxon>Hexapoda</taxon>
        <taxon>Insecta</taxon>
        <taxon>Pterygota</taxon>
        <taxon>Neoptera</taxon>
        <taxon>Endopterygota</taxon>
        <taxon>Coleoptera</taxon>
        <taxon>Polyphaga</taxon>
        <taxon>Cucujiformia</taxon>
        <taxon>Chrysomeloidea</taxon>
        <taxon>Chrysomelidae</taxon>
        <taxon>Galerucinae</taxon>
        <taxon>Diabroticina</taxon>
        <taxon>Diabroticites</taxon>
        <taxon>Diabrotica</taxon>
    </lineage>
</organism>
<feature type="region of interest" description="Disordered" evidence="1">
    <location>
        <begin position="81"/>
        <end position="131"/>
    </location>
</feature>
<reference evidence="2" key="1">
    <citation type="submission" date="2025-05" db="UniProtKB">
        <authorList>
            <consortium name="EnsemblMetazoa"/>
        </authorList>
    </citation>
    <scope>IDENTIFICATION</scope>
</reference>
<dbReference type="EnsemblMetazoa" id="XM_028276271.2">
    <property type="protein sequence ID" value="XP_028132072.2"/>
    <property type="gene ID" value="LOC114327602"/>
</dbReference>
<sequence>MIRSNVCPRMTSTNEHLLPPPPPPKPRTSPMEFRNPDLVSRLLAATPPYLSNMELLPNTFFFSELLKSIVQAKIQRTATFQPPVRRPRKRSWATSRSECLGKAPIESKSEDILLPPPLPPPPPPQASAPPTQEALVDWMLKGNKKQEDNPLELTINKNENPNIFPNHTKVEQSIPQMFPNIHHNIPQDNNSQNLVLPPPPPIWYPPLYPTSPFAIDPLHFFIDLRVSGHIYDKKNQKDNSEASSSSASSSPREKPHTEVSTPKVEPEISNNAFKQSRNCSAFSVPIPSSSRSNYSDKETKPTKFDVKSMGFDKSSNKTSINYVMSNISNIYKNIQQSQDVAIDFIDEGDEEKRVRDLRAALGLDLVVDYMKHKNPRSSNDESSISTDYESVGSPHLDVVDEN</sequence>
<evidence type="ECO:0000313" key="2">
    <source>
        <dbReference type="EnsemblMetazoa" id="XP_028132072.2"/>
    </source>
</evidence>
<protein>
    <submittedName>
        <fullName evidence="2">Uncharacterized protein</fullName>
    </submittedName>
</protein>
<feature type="compositionally biased region" description="Pro residues" evidence="1">
    <location>
        <begin position="18"/>
        <end position="27"/>
    </location>
</feature>
<dbReference type="RefSeq" id="XP_028132072.2">
    <property type="nucleotide sequence ID" value="XM_028276271.2"/>
</dbReference>
<dbReference type="RefSeq" id="XP_050497982.1">
    <property type="nucleotide sequence ID" value="XM_050642025.1"/>
</dbReference>
<evidence type="ECO:0000313" key="3">
    <source>
        <dbReference type="Proteomes" id="UP001652700"/>
    </source>
</evidence>
<accession>A0ABM5IG88</accession>
<feature type="region of interest" description="Disordered" evidence="1">
    <location>
        <begin position="233"/>
        <end position="272"/>
    </location>
</feature>
<feature type="region of interest" description="Disordered" evidence="1">
    <location>
        <begin position="372"/>
        <end position="402"/>
    </location>
</feature>
<feature type="region of interest" description="Disordered" evidence="1">
    <location>
        <begin position="1"/>
        <end position="31"/>
    </location>
</feature>
<evidence type="ECO:0000256" key="1">
    <source>
        <dbReference type="SAM" id="MobiDB-lite"/>
    </source>
</evidence>
<name>A0ABM5IG88_DIAVI</name>
<feature type="compositionally biased region" description="Polar residues" evidence="1">
    <location>
        <begin position="376"/>
        <end position="388"/>
    </location>
</feature>
<proteinExistence type="predicted"/>
<dbReference type="GeneID" id="114327602"/>
<dbReference type="Proteomes" id="UP001652700">
    <property type="component" value="Unplaced"/>
</dbReference>
<keyword evidence="3" id="KW-1185">Reference proteome</keyword>